<feature type="active site" evidence="8">
    <location>
        <position position="163"/>
    </location>
</feature>
<keyword evidence="7" id="KW-0961">Cell wall biogenesis/degradation</keyword>
<keyword evidence="12" id="KW-1185">Reference proteome</keyword>
<feature type="active site" evidence="8">
    <location>
        <position position="466"/>
    </location>
</feature>
<dbReference type="SMR" id="A0A6J1ETQ6"/>
<name>A0A6J1ETQ6_CUCMO</name>
<dbReference type="PANTHER" id="PTHR13301">
    <property type="entry name" value="X-BOX TRANSCRIPTION FACTOR-RELATED"/>
    <property type="match status" value="1"/>
</dbReference>
<proteinExistence type="predicted"/>
<dbReference type="GO" id="GO:0030244">
    <property type="term" value="P:cellulose biosynthetic process"/>
    <property type="evidence" value="ECO:0007669"/>
    <property type="project" value="InterPro"/>
</dbReference>
<dbReference type="KEGG" id="cmos:111437635"/>
<feature type="transmembrane region" description="Helical" evidence="11">
    <location>
        <begin position="38"/>
        <end position="59"/>
    </location>
</feature>
<keyword evidence="3" id="KW-0808">Transferase</keyword>
<feature type="binding site" evidence="9">
    <location>
        <position position="134"/>
    </location>
    <ligand>
        <name>UDP-alpha-D-glucose</name>
        <dbReference type="ChEBI" id="CHEBI:58885"/>
    </ligand>
</feature>
<feature type="binding site" evidence="9">
    <location>
        <position position="163"/>
    </location>
    <ligand>
        <name>UDP-alpha-D-glucose</name>
        <dbReference type="ChEBI" id="CHEBI:58885"/>
    </ligand>
</feature>
<feature type="transmembrane region" description="Helical" evidence="11">
    <location>
        <begin position="71"/>
        <end position="92"/>
    </location>
</feature>
<evidence type="ECO:0000256" key="6">
    <source>
        <dbReference type="ARBA" id="ARBA00023136"/>
    </source>
</evidence>
<feature type="transmembrane region" description="Helical" evidence="11">
    <location>
        <begin position="538"/>
        <end position="557"/>
    </location>
</feature>
<reference evidence="13" key="1">
    <citation type="submission" date="2025-08" db="UniProtKB">
        <authorList>
            <consortium name="RefSeq"/>
        </authorList>
    </citation>
    <scope>IDENTIFICATION</scope>
    <source>
        <tissue evidence="13">Young leaves</tissue>
    </source>
</reference>
<dbReference type="GeneID" id="111437635"/>
<protein>
    <submittedName>
        <fullName evidence="13">Cellulose synthase-like protein G3</fullName>
    </submittedName>
</protein>
<dbReference type="InterPro" id="IPR005150">
    <property type="entry name" value="Cellulose_synth"/>
</dbReference>
<evidence type="ECO:0000256" key="1">
    <source>
        <dbReference type="ARBA" id="ARBA00004127"/>
    </source>
</evidence>
<comment type="subcellular location">
    <subcellularLocation>
        <location evidence="1">Endomembrane system</location>
        <topology evidence="1">Multi-pass membrane protein</topology>
    </subcellularLocation>
</comment>
<evidence type="ECO:0000313" key="13">
    <source>
        <dbReference type="RefSeq" id="XP_022931466.1"/>
    </source>
</evidence>
<keyword evidence="2" id="KW-0328">Glycosyltransferase</keyword>
<feature type="binding site" evidence="10">
    <location>
        <position position="300"/>
    </location>
    <ligand>
        <name>Mn(2+)</name>
        <dbReference type="ChEBI" id="CHEBI:29035"/>
    </ligand>
</feature>
<dbReference type="InterPro" id="IPR029044">
    <property type="entry name" value="Nucleotide-diphossugar_trans"/>
</dbReference>
<accession>A0A6J1ETQ6</accession>
<evidence type="ECO:0000256" key="9">
    <source>
        <dbReference type="PIRSR" id="PIRSR605150-2"/>
    </source>
</evidence>
<gene>
    <name evidence="13" type="primary">LOC111437635</name>
</gene>
<evidence type="ECO:0000256" key="7">
    <source>
        <dbReference type="ARBA" id="ARBA00023316"/>
    </source>
</evidence>
<evidence type="ECO:0000256" key="10">
    <source>
        <dbReference type="PIRSR" id="PIRSR605150-3"/>
    </source>
</evidence>
<dbReference type="GO" id="GO:0016760">
    <property type="term" value="F:cellulose synthase (UDP-forming) activity"/>
    <property type="evidence" value="ECO:0007669"/>
    <property type="project" value="InterPro"/>
</dbReference>
<dbReference type="GO" id="GO:0012505">
    <property type="term" value="C:endomembrane system"/>
    <property type="evidence" value="ECO:0007669"/>
    <property type="project" value="UniProtKB-SubCell"/>
</dbReference>
<dbReference type="Gene3D" id="3.90.550.10">
    <property type="entry name" value="Spore Coat Polysaccharide Biosynthesis Protein SpsA, Chain A"/>
    <property type="match status" value="1"/>
</dbReference>
<sequence length="755" mass="85316">MQNLTLQKIMEQYIARAAIPNPPPLPLNSQHLSRRTTLFNRLFAAVYAAAILSLFYYHLTSLLKSPTSVSSFFVSISLFISDVVLAFLWATTQCNRMIPLRRREFPNNLKQLLKNDSDFPALDVFICTADPYKEPPINVINTALSVLAYDYPTTKISVYISDDGGSAVTLFAFMEAARFAAEWLPFCRKNHVVERNPEAFFESNQDLDSQSEKIKIMYAKMKIRIENILEKGKVGEEFINGEEERMILGKWTNSFTPRHHPTIIHVLLESSKNTDITGESLPNLIYVSRQKSETSRHNFKAGALNALLRVSATMSNAPIVLTLDCDTYSNDPQTPLRVLCYFMDPKVGTNCGYVQFPQRFHGISKDDVYGSEYMRLFIFNPIGMDGLLGPGYLGTGCFFVRRTFFGGPSTLEPPELPELHPSHVVQNSIRSRQVLDLAHLVARSDYEINTKWGSKLGFRYGSLVEDYFTAYLQKSEGWKSVFCNPNRAAFYGDAPMNLLDAVNQVKRWAIGLLEVTFSKYSPITFGVRSMGLLMGISYCHNAFWAFLCIPVTVYAFLPQLALLNGASVFPRVWDPWFSVYAFLFLGAYAQDLLEFLQEGSTFQKWWNDQRIWSVRALSSYFFASIEFSLKSLGISALGFNVTSKVVDQDQSKRYDQELFEFGAFSPMFLPMATAAIVNLVGFVGGLIGIWRSGGAWEEVFVQIFLAGFTVVNCLPLYEAMAFRKDGGKLPREITFLSLFLALLLCSFAAFFSSFN</sequence>
<feature type="transmembrane region" description="Helical" evidence="11">
    <location>
        <begin position="699"/>
        <end position="721"/>
    </location>
</feature>
<dbReference type="AlphaFoldDB" id="A0A6J1ETQ6"/>
<organism evidence="12 13">
    <name type="scientific">Cucurbita moschata</name>
    <name type="common">Winter crookneck squash</name>
    <name type="synonym">Cucurbita pepo var. moschata</name>
    <dbReference type="NCBI Taxonomy" id="3662"/>
    <lineage>
        <taxon>Eukaryota</taxon>
        <taxon>Viridiplantae</taxon>
        <taxon>Streptophyta</taxon>
        <taxon>Embryophyta</taxon>
        <taxon>Tracheophyta</taxon>
        <taxon>Spermatophyta</taxon>
        <taxon>Magnoliopsida</taxon>
        <taxon>eudicotyledons</taxon>
        <taxon>Gunneridae</taxon>
        <taxon>Pentapetalae</taxon>
        <taxon>rosids</taxon>
        <taxon>fabids</taxon>
        <taxon>Cucurbitales</taxon>
        <taxon>Cucurbitaceae</taxon>
        <taxon>Cucurbiteae</taxon>
        <taxon>Cucurbita</taxon>
    </lineage>
</organism>
<feature type="binding site" evidence="9">
    <location>
        <position position="133"/>
    </location>
    <ligand>
        <name>UDP-alpha-D-glucose</name>
        <dbReference type="ChEBI" id="CHEBI:58885"/>
    </ligand>
</feature>
<evidence type="ECO:0000256" key="8">
    <source>
        <dbReference type="PIRSR" id="PIRSR605150-1"/>
    </source>
</evidence>
<evidence type="ECO:0000256" key="5">
    <source>
        <dbReference type="ARBA" id="ARBA00022989"/>
    </source>
</evidence>
<dbReference type="GO" id="GO:0071555">
    <property type="term" value="P:cell wall organization"/>
    <property type="evidence" value="ECO:0007669"/>
    <property type="project" value="UniProtKB-KW"/>
</dbReference>
<feature type="transmembrane region" description="Helical" evidence="11">
    <location>
        <begin position="577"/>
        <end position="596"/>
    </location>
</feature>
<feature type="transmembrane region" description="Helical" evidence="11">
    <location>
        <begin position="661"/>
        <end position="687"/>
    </location>
</feature>
<dbReference type="Proteomes" id="UP000504609">
    <property type="component" value="Unplaced"/>
</dbReference>
<keyword evidence="4 11" id="KW-0812">Transmembrane</keyword>
<evidence type="ECO:0000256" key="3">
    <source>
        <dbReference type="ARBA" id="ARBA00022679"/>
    </source>
</evidence>
<feature type="transmembrane region" description="Helical" evidence="11">
    <location>
        <begin position="733"/>
        <end position="754"/>
    </location>
</feature>
<evidence type="ECO:0000256" key="4">
    <source>
        <dbReference type="ARBA" id="ARBA00022692"/>
    </source>
</evidence>
<evidence type="ECO:0000256" key="11">
    <source>
        <dbReference type="SAM" id="Phobius"/>
    </source>
</evidence>
<feature type="binding site" evidence="10">
    <location>
        <position position="324"/>
    </location>
    <ligand>
        <name>Mn(2+)</name>
        <dbReference type="ChEBI" id="CHEBI:29035"/>
    </ligand>
</feature>
<dbReference type="Pfam" id="PF03552">
    <property type="entry name" value="Cellulose_synt"/>
    <property type="match status" value="2"/>
</dbReference>
<dbReference type="SUPFAM" id="SSF53448">
    <property type="entry name" value="Nucleotide-diphospho-sugar transferases"/>
    <property type="match status" value="1"/>
</dbReference>
<evidence type="ECO:0000313" key="12">
    <source>
        <dbReference type="Proteomes" id="UP000504609"/>
    </source>
</evidence>
<keyword evidence="5 11" id="KW-1133">Transmembrane helix</keyword>
<dbReference type="FunFam" id="3.90.550.10:FF:000135">
    <property type="entry name" value="Cellulose synthase-like protein G3"/>
    <property type="match status" value="1"/>
</dbReference>
<dbReference type="GO" id="GO:0016020">
    <property type="term" value="C:membrane"/>
    <property type="evidence" value="ECO:0007669"/>
    <property type="project" value="InterPro"/>
</dbReference>
<evidence type="ECO:0000256" key="2">
    <source>
        <dbReference type="ARBA" id="ARBA00022676"/>
    </source>
</evidence>
<keyword evidence="6 11" id="KW-0472">Membrane</keyword>
<dbReference type="RefSeq" id="XP_022931466.1">
    <property type="nucleotide sequence ID" value="XM_023075698.1"/>
</dbReference>